<dbReference type="EMBL" id="AEMG01000001">
    <property type="protein sequence ID" value="EFW94173.1"/>
    <property type="molecule type" value="Genomic_DNA"/>
</dbReference>
<dbReference type="STRING" id="797209.GCA_000376445_04019"/>
<feature type="compositionally biased region" description="Basic and acidic residues" evidence="1">
    <location>
        <begin position="83"/>
        <end position="96"/>
    </location>
</feature>
<protein>
    <submittedName>
        <fullName evidence="3">Uncharacterized protein</fullName>
    </submittedName>
</protein>
<dbReference type="Proteomes" id="UP000003751">
    <property type="component" value="Unassembled WGS sequence"/>
</dbReference>
<sequence length="96" mass="10602">MVLLEDASKVVTPQEQAAFVASLPPDVQAGLARLLDTTMISAQQETLLLIMLFLLATLLLSSFLPKHQLRETSPDEQVELEEEPARDRDVRTAGDD</sequence>
<accession>E7QMI9</accession>
<proteinExistence type="predicted"/>
<name>E7QMI9_HALPU</name>
<evidence type="ECO:0000256" key="2">
    <source>
        <dbReference type="SAM" id="Phobius"/>
    </source>
</evidence>
<feature type="transmembrane region" description="Helical" evidence="2">
    <location>
        <begin position="46"/>
        <end position="64"/>
    </location>
</feature>
<dbReference type="RefSeq" id="WP_007975806.1">
    <property type="nucleotide sequence ID" value="NZ_AEMG01000001.1"/>
</dbReference>
<feature type="region of interest" description="Disordered" evidence="1">
    <location>
        <begin position="70"/>
        <end position="96"/>
    </location>
</feature>
<evidence type="ECO:0000313" key="4">
    <source>
        <dbReference type="Proteomes" id="UP000003751"/>
    </source>
</evidence>
<evidence type="ECO:0000256" key="1">
    <source>
        <dbReference type="SAM" id="MobiDB-lite"/>
    </source>
</evidence>
<dbReference type="AlphaFoldDB" id="E7QMI9"/>
<gene>
    <name evidence="3" type="ORF">ZOD2009_00025</name>
</gene>
<organism evidence="3 4">
    <name type="scientific">Haladaptatus paucihalophilus DX253</name>
    <dbReference type="NCBI Taxonomy" id="797209"/>
    <lineage>
        <taxon>Archaea</taxon>
        <taxon>Methanobacteriati</taxon>
        <taxon>Methanobacteriota</taxon>
        <taxon>Stenosarchaea group</taxon>
        <taxon>Halobacteria</taxon>
        <taxon>Halobacteriales</taxon>
        <taxon>Haladaptataceae</taxon>
        <taxon>Haladaptatus</taxon>
    </lineage>
</organism>
<keyword evidence="2" id="KW-1133">Transmembrane helix</keyword>
<evidence type="ECO:0000313" key="3">
    <source>
        <dbReference type="EMBL" id="EFW94173.1"/>
    </source>
</evidence>
<reference evidence="3 4" key="1">
    <citation type="journal article" date="2014" name="ISME J.">
        <title>Trehalose/2-sulfotrehalose biosynthesis and glycine-betaine uptake are widely spread mechanisms for osmoadaptation in the Halobacteriales.</title>
        <authorList>
            <person name="Youssef N.H."/>
            <person name="Savage-Ashlock K.N."/>
            <person name="McCully A.L."/>
            <person name="Luedtke B."/>
            <person name="Shaw E.I."/>
            <person name="Hoff W.D."/>
            <person name="Elshahed M.S."/>
        </authorList>
    </citation>
    <scope>NUCLEOTIDE SEQUENCE [LARGE SCALE GENOMIC DNA]</scope>
    <source>
        <strain evidence="3 4">DX253</strain>
    </source>
</reference>
<keyword evidence="2" id="KW-0472">Membrane</keyword>
<keyword evidence="2" id="KW-0812">Transmembrane</keyword>
<comment type="caution">
    <text evidence="3">The sequence shown here is derived from an EMBL/GenBank/DDBJ whole genome shotgun (WGS) entry which is preliminary data.</text>
</comment>